<proteinExistence type="predicted"/>
<name>A0ABV2AHP1_9EUKA</name>
<feature type="coiled-coil region" evidence="1">
    <location>
        <begin position="263"/>
        <end position="297"/>
    </location>
</feature>
<keyword evidence="4" id="KW-1185">Reference proteome</keyword>
<feature type="region of interest" description="Disordered" evidence="2">
    <location>
        <begin position="211"/>
        <end position="232"/>
    </location>
</feature>
<feature type="coiled-coil region" evidence="1">
    <location>
        <begin position="56"/>
        <end position="145"/>
    </location>
</feature>
<accession>A0ABV2AHP1</accession>
<gene>
    <name evidence="3" type="ORF">MHBO_000879</name>
</gene>
<evidence type="ECO:0000256" key="1">
    <source>
        <dbReference type="SAM" id="Coils"/>
    </source>
</evidence>
<sequence length="326" mass="39017">MAKSKKKCHLCNSNSDFSEESAKTKSKNNLFKKTRKKFDKRKSFRSKQSVLSFKNKIAETEEIKKLRREIETLKVQSNNSFSEDKRTTDKLFFLEKVKEFERKNVALEALASSEKERNAKLRKQLDDYEKKNRELQKENDSIKTRLQLRDDEVAALKIDLGNLKRKSSETWREARKWIENQRFLMSNRAEKLSEHKENSDDELSLISETEQIRNGDYSRNEQSSAFAETERKRKDRENLSLYRRRESFCHQKNERKKSVAKLIKRLREKLQVSKHDKRFLRKENIELKKQYIDAKSDIHSLAVYCADLKKSNLRHRRKTNHNNHKS</sequence>
<keyword evidence="1" id="KW-0175">Coiled coil</keyword>
<evidence type="ECO:0000313" key="4">
    <source>
        <dbReference type="Proteomes" id="UP001439008"/>
    </source>
</evidence>
<dbReference type="EMBL" id="JBDODL010000175">
    <property type="protein sequence ID" value="MES1918999.1"/>
    <property type="molecule type" value="Genomic_DNA"/>
</dbReference>
<protein>
    <submittedName>
        <fullName evidence="3">Uncharacterized protein</fullName>
    </submittedName>
</protein>
<evidence type="ECO:0000313" key="3">
    <source>
        <dbReference type="EMBL" id="MES1918999.1"/>
    </source>
</evidence>
<evidence type="ECO:0000256" key="2">
    <source>
        <dbReference type="SAM" id="MobiDB-lite"/>
    </source>
</evidence>
<organism evidence="3 4">
    <name type="scientific">Bonamia ostreae</name>
    <dbReference type="NCBI Taxonomy" id="126728"/>
    <lineage>
        <taxon>Eukaryota</taxon>
        <taxon>Sar</taxon>
        <taxon>Rhizaria</taxon>
        <taxon>Endomyxa</taxon>
        <taxon>Ascetosporea</taxon>
        <taxon>Haplosporida</taxon>
        <taxon>Bonamia</taxon>
    </lineage>
</organism>
<reference evidence="3 4" key="1">
    <citation type="journal article" date="2024" name="BMC Biol.">
        <title>Comparative genomics of Ascetosporea gives new insight into the evolutionary basis for animal parasitism in Rhizaria.</title>
        <authorList>
            <person name="Hiltunen Thoren M."/>
            <person name="Onut-Brannstrom I."/>
            <person name="Alfjorden A."/>
            <person name="Peckova H."/>
            <person name="Swords F."/>
            <person name="Hooper C."/>
            <person name="Holzer A.S."/>
            <person name="Bass D."/>
            <person name="Burki F."/>
        </authorList>
    </citation>
    <scope>NUCLEOTIDE SEQUENCE [LARGE SCALE GENOMIC DNA]</scope>
    <source>
        <strain evidence="3">20-A016</strain>
    </source>
</reference>
<feature type="region of interest" description="Disordered" evidence="2">
    <location>
        <begin position="1"/>
        <end position="32"/>
    </location>
</feature>
<comment type="caution">
    <text evidence="3">The sequence shown here is derived from an EMBL/GenBank/DDBJ whole genome shotgun (WGS) entry which is preliminary data.</text>
</comment>
<dbReference type="Proteomes" id="UP001439008">
    <property type="component" value="Unassembled WGS sequence"/>
</dbReference>